<keyword evidence="3" id="KW-1185">Reference proteome</keyword>
<accession>A0A8J7WU11</accession>
<dbReference type="AlphaFoldDB" id="A0A8J7WU11"/>
<feature type="region of interest" description="Disordered" evidence="1">
    <location>
        <begin position="1"/>
        <end position="71"/>
    </location>
</feature>
<reference evidence="2" key="1">
    <citation type="submission" date="2021-04" db="EMBL/GenBank/DDBJ databases">
        <title>Genome based classification of Actinospica acidithermotolerans sp. nov., an actinobacterium isolated from an Indonesian hot spring.</title>
        <authorList>
            <person name="Kusuma A.B."/>
            <person name="Putra K.E."/>
            <person name="Nafisah S."/>
            <person name="Loh J."/>
            <person name="Nouioui I."/>
            <person name="Goodfellow M."/>
        </authorList>
    </citation>
    <scope>NUCLEOTIDE SEQUENCE</scope>
    <source>
        <strain evidence="2">DSM 45618</strain>
    </source>
</reference>
<dbReference type="EMBL" id="JAGSXH010000072">
    <property type="protein sequence ID" value="MBS2965149.1"/>
    <property type="molecule type" value="Genomic_DNA"/>
</dbReference>
<evidence type="ECO:0000256" key="1">
    <source>
        <dbReference type="SAM" id="MobiDB-lite"/>
    </source>
</evidence>
<evidence type="ECO:0000313" key="3">
    <source>
        <dbReference type="Proteomes" id="UP000677913"/>
    </source>
</evidence>
<sequence length="108" mass="10650">MPSRFPTTRVRGSPGAKAAASIGPRPETDCAAGPPPNPAVFHSRSVPSSPPVASSVPSALKESASTAAGLGATRPAGVHEFASRSHSSTVPSACPAAIRRPSGLVATA</sequence>
<organism evidence="2 3">
    <name type="scientific">Actinocrinis puniceicyclus</name>
    <dbReference type="NCBI Taxonomy" id="977794"/>
    <lineage>
        <taxon>Bacteria</taxon>
        <taxon>Bacillati</taxon>
        <taxon>Actinomycetota</taxon>
        <taxon>Actinomycetes</taxon>
        <taxon>Catenulisporales</taxon>
        <taxon>Actinospicaceae</taxon>
        <taxon>Actinocrinis</taxon>
    </lineage>
</organism>
<dbReference type="Proteomes" id="UP000677913">
    <property type="component" value="Unassembled WGS sequence"/>
</dbReference>
<evidence type="ECO:0000313" key="2">
    <source>
        <dbReference type="EMBL" id="MBS2965149.1"/>
    </source>
</evidence>
<feature type="compositionally biased region" description="Low complexity" evidence="1">
    <location>
        <begin position="45"/>
        <end position="59"/>
    </location>
</feature>
<gene>
    <name evidence="2" type="ORF">KGA66_19010</name>
</gene>
<comment type="caution">
    <text evidence="2">The sequence shown here is derived from an EMBL/GenBank/DDBJ whole genome shotgun (WGS) entry which is preliminary data.</text>
</comment>
<protein>
    <submittedName>
        <fullName evidence="2">Uncharacterized protein</fullName>
    </submittedName>
</protein>
<proteinExistence type="predicted"/>
<name>A0A8J7WU11_9ACTN</name>